<reference evidence="2" key="2">
    <citation type="submission" date="2009-11" db="EMBL/GenBank/DDBJ databases">
        <title>The Genome Sequence of Allomyces macrogynus strain ATCC 38327.</title>
        <authorList>
            <consortium name="The Broad Institute Genome Sequencing Platform"/>
            <person name="Russ C."/>
            <person name="Cuomo C."/>
            <person name="Shea T."/>
            <person name="Young S.K."/>
            <person name="Zeng Q."/>
            <person name="Koehrsen M."/>
            <person name="Haas B."/>
            <person name="Borodovsky M."/>
            <person name="Guigo R."/>
            <person name="Alvarado L."/>
            <person name="Berlin A."/>
            <person name="Borenstein D."/>
            <person name="Chen Z."/>
            <person name="Engels R."/>
            <person name="Freedman E."/>
            <person name="Gellesch M."/>
            <person name="Goldberg J."/>
            <person name="Griggs A."/>
            <person name="Gujja S."/>
            <person name="Heiman D."/>
            <person name="Hepburn T."/>
            <person name="Howarth C."/>
            <person name="Jen D."/>
            <person name="Larson L."/>
            <person name="Lewis B."/>
            <person name="Mehta T."/>
            <person name="Park D."/>
            <person name="Pearson M."/>
            <person name="Roberts A."/>
            <person name="Saif S."/>
            <person name="Shenoy N."/>
            <person name="Sisk P."/>
            <person name="Stolte C."/>
            <person name="Sykes S."/>
            <person name="Walk T."/>
            <person name="White J."/>
            <person name="Yandava C."/>
            <person name="Burger G."/>
            <person name="Gray M.W."/>
            <person name="Holland P.W.H."/>
            <person name="King N."/>
            <person name="Lang F.B.F."/>
            <person name="Roger A.J."/>
            <person name="Ruiz-Trillo I."/>
            <person name="Lander E."/>
            <person name="Nusbaum C."/>
        </authorList>
    </citation>
    <scope>NUCLEOTIDE SEQUENCE [LARGE SCALE GENOMIC DNA]</scope>
    <source>
        <strain evidence="2">ATCC 38327</strain>
    </source>
</reference>
<name>A0A0L0T7A4_ALLM3</name>
<dbReference type="Proteomes" id="UP000054350">
    <property type="component" value="Unassembled WGS sequence"/>
</dbReference>
<organism evidence="1 2">
    <name type="scientific">Allomyces macrogynus (strain ATCC 38327)</name>
    <name type="common">Allomyces javanicus var. macrogynus</name>
    <dbReference type="NCBI Taxonomy" id="578462"/>
    <lineage>
        <taxon>Eukaryota</taxon>
        <taxon>Fungi</taxon>
        <taxon>Fungi incertae sedis</taxon>
        <taxon>Blastocladiomycota</taxon>
        <taxon>Blastocladiomycetes</taxon>
        <taxon>Blastocladiales</taxon>
        <taxon>Blastocladiaceae</taxon>
        <taxon>Allomyces</taxon>
    </lineage>
</organism>
<keyword evidence="2" id="KW-1185">Reference proteome</keyword>
<gene>
    <name evidence="1" type="ORF">AMAG_15445</name>
</gene>
<dbReference type="VEuPathDB" id="FungiDB:AMAG_15445"/>
<dbReference type="EMBL" id="GG745367">
    <property type="protein sequence ID" value="KNE70688.1"/>
    <property type="molecule type" value="Genomic_DNA"/>
</dbReference>
<dbReference type="AlphaFoldDB" id="A0A0L0T7A4"/>
<evidence type="ECO:0000313" key="2">
    <source>
        <dbReference type="Proteomes" id="UP000054350"/>
    </source>
</evidence>
<sequence length="180" mass="18883">MPGPVAGHAADVVVRARVVNAASGRVPPPIVGHAVAVLAVLAPRVPVAAWAAHARAVLARVAGVAKAWAELAGMDPEDEDEEDENEEEWEYDPAAGIDEGKDSSAAVGPGVVAEAPQSQIAAAEFYQPPPEPVKEMEVKEVRRRRMERPTPVADEALAADLVACDAADVPLLRAVARWLA</sequence>
<reference evidence="1 2" key="1">
    <citation type="submission" date="2009-11" db="EMBL/GenBank/DDBJ databases">
        <title>Annotation of Allomyces macrogynus ATCC 38327.</title>
        <authorList>
            <consortium name="The Broad Institute Genome Sequencing Platform"/>
            <person name="Russ C."/>
            <person name="Cuomo C."/>
            <person name="Burger G."/>
            <person name="Gray M.W."/>
            <person name="Holland P.W.H."/>
            <person name="King N."/>
            <person name="Lang F.B.F."/>
            <person name="Roger A.J."/>
            <person name="Ruiz-Trillo I."/>
            <person name="Young S.K."/>
            <person name="Zeng Q."/>
            <person name="Gargeya S."/>
            <person name="Fitzgerald M."/>
            <person name="Haas B."/>
            <person name="Abouelleil A."/>
            <person name="Alvarado L."/>
            <person name="Arachchi H.M."/>
            <person name="Berlin A."/>
            <person name="Chapman S.B."/>
            <person name="Gearin G."/>
            <person name="Goldberg J."/>
            <person name="Griggs A."/>
            <person name="Gujja S."/>
            <person name="Hansen M."/>
            <person name="Heiman D."/>
            <person name="Howarth C."/>
            <person name="Larimer J."/>
            <person name="Lui A."/>
            <person name="MacDonald P.J.P."/>
            <person name="McCowen C."/>
            <person name="Montmayeur A."/>
            <person name="Murphy C."/>
            <person name="Neiman D."/>
            <person name="Pearson M."/>
            <person name="Priest M."/>
            <person name="Roberts A."/>
            <person name="Saif S."/>
            <person name="Shea T."/>
            <person name="Sisk P."/>
            <person name="Stolte C."/>
            <person name="Sykes S."/>
            <person name="Wortman J."/>
            <person name="Nusbaum C."/>
            <person name="Birren B."/>
        </authorList>
    </citation>
    <scope>NUCLEOTIDE SEQUENCE [LARGE SCALE GENOMIC DNA]</scope>
    <source>
        <strain evidence="1 2">ATCC 38327</strain>
    </source>
</reference>
<proteinExistence type="predicted"/>
<accession>A0A0L0T7A4</accession>
<evidence type="ECO:0000313" key="1">
    <source>
        <dbReference type="EMBL" id="KNE70688.1"/>
    </source>
</evidence>
<protein>
    <submittedName>
        <fullName evidence="1">Uncharacterized protein</fullName>
    </submittedName>
</protein>